<dbReference type="Proteomes" id="UP000294678">
    <property type="component" value="Unassembled WGS sequence"/>
</dbReference>
<dbReference type="PROSITE" id="PS00924">
    <property type="entry name" value="ASP_GLU_RACEMASE_2"/>
    <property type="match status" value="1"/>
</dbReference>
<keyword evidence="4 8" id="KW-0573">Peptidoglycan synthesis</keyword>
<evidence type="ECO:0000256" key="2">
    <source>
        <dbReference type="ARBA" id="ARBA00013090"/>
    </source>
</evidence>
<proteinExistence type="inferred from homology"/>
<dbReference type="PANTHER" id="PTHR21198:SF2">
    <property type="entry name" value="GLUTAMATE RACEMASE"/>
    <property type="match status" value="1"/>
</dbReference>
<comment type="caution">
    <text evidence="9">The sequence shown here is derived from an EMBL/GenBank/DDBJ whole genome shotgun (WGS) entry which is preliminary data.</text>
</comment>
<dbReference type="PANTHER" id="PTHR21198">
    <property type="entry name" value="GLUTAMATE RACEMASE"/>
    <property type="match status" value="1"/>
</dbReference>
<accession>A0AA46I6A6</accession>
<dbReference type="HAMAP" id="MF_00258">
    <property type="entry name" value="Glu_racemase"/>
    <property type="match status" value="1"/>
</dbReference>
<feature type="active site" description="Proton donor/acceptor" evidence="8">
    <location>
        <position position="76"/>
    </location>
</feature>
<dbReference type="InterPro" id="IPR015942">
    <property type="entry name" value="Asp/Glu/hydantoin_racemase"/>
</dbReference>
<feature type="active site" description="Proton donor/acceptor" evidence="8">
    <location>
        <position position="185"/>
    </location>
</feature>
<comment type="function">
    <text evidence="8">Provides the (R)-glutamate required for cell wall biosynthesis.</text>
</comment>
<dbReference type="GO" id="GO:0009252">
    <property type="term" value="P:peptidoglycan biosynthetic process"/>
    <property type="evidence" value="ECO:0007669"/>
    <property type="project" value="UniProtKB-UniRule"/>
</dbReference>
<feature type="binding site" evidence="8">
    <location>
        <begin position="77"/>
        <end position="78"/>
    </location>
    <ligand>
        <name>substrate</name>
    </ligand>
</feature>
<evidence type="ECO:0000256" key="3">
    <source>
        <dbReference type="ARBA" id="ARBA00022960"/>
    </source>
</evidence>
<keyword evidence="3 8" id="KW-0133">Cell shape</keyword>
<evidence type="ECO:0000256" key="4">
    <source>
        <dbReference type="ARBA" id="ARBA00022984"/>
    </source>
</evidence>
<dbReference type="PROSITE" id="PS00923">
    <property type="entry name" value="ASP_GLU_RACEMASE_1"/>
    <property type="match status" value="1"/>
</dbReference>
<evidence type="ECO:0000256" key="7">
    <source>
        <dbReference type="ARBA" id="ARBA00070053"/>
    </source>
</evidence>
<evidence type="ECO:0000313" key="10">
    <source>
        <dbReference type="Proteomes" id="UP000294678"/>
    </source>
</evidence>
<dbReference type="FunFam" id="3.40.50.1860:FF:000002">
    <property type="entry name" value="Glutamate racemase"/>
    <property type="match status" value="1"/>
</dbReference>
<dbReference type="NCBIfam" id="TIGR00067">
    <property type="entry name" value="glut_race"/>
    <property type="match status" value="1"/>
</dbReference>
<dbReference type="InterPro" id="IPR033134">
    <property type="entry name" value="Asp/Glu_racemase_AS_2"/>
</dbReference>
<comment type="catalytic activity">
    <reaction evidence="1 8">
        <text>L-glutamate = D-glutamate</text>
        <dbReference type="Rhea" id="RHEA:12813"/>
        <dbReference type="ChEBI" id="CHEBI:29985"/>
        <dbReference type="ChEBI" id="CHEBI:29986"/>
        <dbReference type="EC" id="5.1.1.3"/>
    </reaction>
</comment>
<dbReference type="Pfam" id="PF01177">
    <property type="entry name" value="Asp_Glu_race"/>
    <property type="match status" value="1"/>
</dbReference>
<dbReference type="InterPro" id="IPR001920">
    <property type="entry name" value="Asp/Glu_race"/>
</dbReference>
<sequence>MINTDNRAIGIFDSGFGGLTVLKEIEKKLSNENIIYFGDTARLPYGSKSKETIIKYSKEIYNFLKKKNVKLIVIACNTASSFALDTLQSISDIPVIGVIKAGSRCASRESKGNILVIGTKGTIKSEVYKKEIHSISNNINVYQQSCPLFVPLVEEGMLDDKITILSIKKYLDNYIDKIDSILLGCTHYPLLKESIQNTYNKNINIINPAEEVAEEVFNILKQNNQLANNVNRTLEFYVSDDRDKFIEYGSLFLGYKIKNVKEIDIEEYKA</sequence>
<evidence type="ECO:0000256" key="5">
    <source>
        <dbReference type="ARBA" id="ARBA00023235"/>
    </source>
</evidence>
<name>A0AA46I6A6_9FUSO</name>
<keyword evidence="6 8" id="KW-0961">Cell wall biogenesis/degradation</keyword>
<comment type="pathway">
    <text evidence="8">Cell wall biogenesis; peptidoglycan biosynthesis.</text>
</comment>
<feature type="binding site" evidence="8">
    <location>
        <begin position="13"/>
        <end position="14"/>
    </location>
    <ligand>
        <name>substrate</name>
    </ligand>
</feature>
<comment type="similarity">
    <text evidence="8">Belongs to the aspartate/glutamate racemases family.</text>
</comment>
<keyword evidence="10" id="KW-1185">Reference proteome</keyword>
<keyword evidence="5 8" id="KW-0413">Isomerase</keyword>
<dbReference type="GO" id="GO:0008881">
    <property type="term" value="F:glutamate racemase activity"/>
    <property type="evidence" value="ECO:0007669"/>
    <property type="project" value="UniProtKB-UniRule"/>
</dbReference>
<feature type="binding site" evidence="8">
    <location>
        <begin position="186"/>
        <end position="187"/>
    </location>
    <ligand>
        <name>substrate</name>
    </ligand>
</feature>
<dbReference type="GO" id="GO:0071555">
    <property type="term" value="P:cell wall organization"/>
    <property type="evidence" value="ECO:0007669"/>
    <property type="project" value="UniProtKB-KW"/>
</dbReference>
<reference evidence="9 10" key="1">
    <citation type="submission" date="2019-03" db="EMBL/GenBank/DDBJ databases">
        <title>Genomic Encyclopedia of Type Strains, Phase IV (KMG-IV): sequencing the most valuable type-strain genomes for metagenomic binning, comparative biology and taxonomic classification.</title>
        <authorList>
            <person name="Goeker M."/>
        </authorList>
    </citation>
    <scope>NUCLEOTIDE SEQUENCE [LARGE SCALE GENOMIC DNA]</scope>
    <source>
        <strain evidence="9 10">DSM 100055</strain>
    </source>
</reference>
<organism evidence="9 10">
    <name type="scientific">Hypnocyclicus thermotrophus</name>
    <dbReference type="NCBI Taxonomy" id="1627895"/>
    <lineage>
        <taxon>Bacteria</taxon>
        <taxon>Fusobacteriati</taxon>
        <taxon>Fusobacteriota</taxon>
        <taxon>Fusobacteriia</taxon>
        <taxon>Fusobacteriales</taxon>
        <taxon>Fusobacteriaceae</taxon>
        <taxon>Hypnocyclicus</taxon>
    </lineage>
</organism>
<dbReference type="EMBL" id="SOBG01000003">
    <property type="protein sequence ID" value="TDT71442.1"/>
    <property type="molecule type" value="Genomic_DNA"/>
</dbReference>
<dbReference type="AlphaFoldDB" id="A0AA46I6A6"/>
<dbReference type="SUPFAM" id="SSF53681">
    <property type="entry name" value="Aspartate/glutamate racemase"/>
    <property type="match status" value="2"/>
</dbReference>
<dbReference type="GO" id="GO:0008360">
    <property type="term" value="P:regulation of cell shape"/>
    <property type="evidence" value="ECO:0007669"/>
    <property type="project" value="UniProtKB-KW"/>
</dbReference>
<gene>
    <name evidence="8" type="primary">murI</name>
    <name evidence="9" type="ORF">EV215_0817</name>
</gene>
<evidence type="ECO:0000256" key="8">
    <source>
        <dbReference type="HAMAP-Rule" id="MF_00258"/>
    </source>
</evidence>
<evidence type="ECO:0000256" key="1">
    <source>
        <dbReference type="ARBA" id="ARBA00001602"/>
    </source>
</evidence>
<evidence type="ECO:0000313" key="9">
    <source>
        <dbReference type="EMBL" id="TDT71442.1"/>
    </source>
</evidence>
<dbReference type="InterPro" id="IPR004391">
    <property type="entry name" value="Glu_race"/>
</dbReference>
<dbReference type="RefSeq" id="WP_243832390.1">
    <property type="nucleotide sequence ID" value="NZ_SOBG01000003.1"/>
</dbReference>
<dbReference type="InterPro" id="IPR018187">
    <property type="entry name" value="Asp/Glu_racemase_AS_1"/>
</dbReference>
<evidence type="ECO:0000256" key="6">
    <source>
        <dbReference type="ARBA" id="ARBA00023316"/>
    </source>
</evidence>
<feature type="binding site" evidence="8">
    <location>
        <begin position="45"/>
        <end position="46"/>
    </location>
    <ligand>
        <name>substrate</name>
    </ligand>
</feature>
<dbReference type="EC" id="5.1.1.3" evidence="2 8"/>
<protein>
    <recommendedName>
        <fullName evidence="7 8">Glutamate racemase</fullName>
        <ecNumber evidence="2 8">5.1.1.3</ecNumber>
    </recommendedName>
</protein>
<dbReference type="Gene3D" id="3.40.50.1860">
    <property type="match status" value="2"/>
</dbReference>